<reference evidence="2 3" key="1">
    <citation type="submission" date="2018-06" db="EMBL/GenBank/DDBJ databases">
        <title>Fusarium incarnatum-equiseti species complex species 28.</title>
        <authorList>
            <person name="Gardiner D.M."/>
        </authorList>
    </citation>
    <scope>NUCLEOTIDE SEQUENCE [LARGE SCALE GENOMIC DNA]</scope>
    <source>
        <strain evidence="2 3">FIESC_28</strain>
    </source>
</reference>
<dbReference type="Proteomes" id="UP000253153">
    <property type="component" value="Unassembled WGS sequence"/>
</dbReference>
<accession>A0A366QKR4</accession>
<name>A0A366QKR4_9HYPO</name>
<dbReference type="EMBL" id="QKXC01000375">
    <property type="protein sequence ID" value="RBR05521.1"/>
    <property type="molecule type" value="Genomic_DNA"/>
</dbReference>
<feature type="compositionally biased region" description="Basic and acidic residues" evidence="1">
    <location>
        <begin position="1"/>
        <end position="20"/>
    </location>
</feature>
<comment type="caution">
    <text evidence="2">The sequence shown here is derived from an EMBL/GenBank/DDBJ whole genome shotgun (WGS) entry which is preliminary data.</text>
</comment>
<proteinExistence type="predicted"/>
<protein>
    <submittedName>
        <fullName evidence="2">Uncharacterized protein</fullName>
    </submittedName>
</protein>
<feature type="compositionally biased region" description="Acidic residues" evidence="1">
    <location>
        <begin position="89"/>
        <end position="101"/>
    </location>
</feature>
<organism evidence="2 3">
    <name type="scientific">Fusarium coffeatum</name>
    <dbReference type="NCBI Taxonomy" id="231269"/>
    <lineage>
        <taxon>Eukaryota</taxon>
        <taxon>Fungi</taxon>
        <taxon>Dikarya</taxon>
        <taxon>Ascomycota</taxon>
        <taxon>Pezizomycotina</taxon>
        <taxon>Sordariomycetes</taxon>
        <taxon>Hypocreomycetidae</taxon>
        <taxon>Hypocreales</taxon>
        <taxon>Nectriaceae</taxon>
        <taxon>Fusarium</taxon>
        <taxon>Fusarium incarnatum-equiseti species complex</taxon>
    </lineage>
</organism>
<sequence length="101" mass="11389">MKEIAWEAEAEAKAEAEDQTKSQPSNFANSQELSTTEHQSSPLSPGTNIENSNSFNIYISDNNNDDGNDDPDDDTYDCEDNQDRNPDYIELDEPVWEDTPN</sequence>
<evidence type="ECO:0000256" key="1">
    <source>
        <dbReference type="SAM" id="MobiDB-lite"/>
    </source>
</evidence>
<keyword evidence="3" id="KW-1185">Reference proteome</keyword>
<gene>
    <name evidence="2" type="ORF">FIESC28_11332</name>
</gene>
<dbReference type="AlphaFoldDB" id="A0A366QKR4"/>
<feature type="compositionally biased region" description="Polar residues" evidence="1">
    <location>
        <begin position="21"/>
        <end position="60"/>
    </location>
</feature>
<dbReference type="RefSeq" id="XP_031010469.1">
    <property type="nucleotide sequence ID" value="XM_031165457.1"/>
</dbReference>
<evidence type="ECO:0000313" key="2">
    <source>
        <dbReference type="EMBL" id="RBR05521.1"/>
    </source>
</evidence>
<dbReference type="GeneID" id="42000753"/>
<evidence type="ECO:0000313" key="3">
    <source>
        <dbReference type="Proteomes" id="UP000253153"/>
    </source>
</evidence>
<feature type="region of interest" description="Disordered" evidence="1">
    <location>
        <begin position="1"/>
        <end position="101"/>
    </location>
</feature>
<feature type="compositionally biased region" description="Acidic residues" evidence="1">
    <location>
        <begin position="63"/>
        <end position="80"/>
    </location>
</feature>